<dbReference type="RefSeq" id="WP_244522493.1">
    <property type="nucleotide sequence ID" value="NZ_FNOT01000005.1"/>
</dbReference>
<dbReference type="EMBL" id="FNOT01000005">
    <property type="protein sequence ID" value="SDY15729.1"/>
    <property type="molecule type" value="Genomic_DNA"/>
</dbReference>
<dbReference type="GO" id="GO:0008168">
    <property type="term" value="F:methyltransferase activity"/>
    <property type="evidence" value="ECO:0007669"/>
    <property type="project" value="UniProtKB-KW"/>
</dbReference>
<keyword evidence="1" id="KW-0489">Methyltransferase</keyword>
<reference evidence="2" key="1">
    <citation type="submission" date="2016-10" db="EMBL/GenBank/DDBJ databases">
        <authorList>
            <person name="Varghese N."/>
            <person name="Submissions S."/>
        </authorList>
    </citation>
    <scope>NUCLEOTIDE SEQUENCE [LARGE SCALE GENOMIC DNA]</scope>
    <source>
        <strain evidence="2">DSM 45422</strain>
    </source>
</reference>
<keyword evidence="2" id="KW-1185">Reference proteome</keyword>
<dbReference type="GO" id="GO:0032259">
    <property type="term" value="P:methylation"/>
    <property type="evidence" value="ECO:0007669"/>
    <property type="project" value="UniProtKB-KW"/>
</dbReference>
<sequence>MTDASGPPFRADHVGSVPRPQRLLDARARYAAGEIDAAELRGIEDEAITDVVRLQGDVGLRSSWRCLRSAGSPRPWRATR</sequence>
<evidence type="ECO:0000313" key="2">
    <source>
        <dbReference type="Proteomes" id="UP000198921"/>
    </source>
</evidence>
<dbReference type="STRING" id="1137993.SAMN05660209_02138"/>
<dbReference type="PANTHER" id="PTHR43844">
    <property type="entry name" value="METHIONINE SYNTHASE"/>
    <property type="match status" value="1"/>
</dbReference>
<dbReference type="InterPro" id="IPR038071">
    <property type="entry name" value="UROD/MetE-like_sf"/>
</dbReference>
<dbReference type="AlphaFoldDB" id="A0A1H3HM31"/>
<proteinExistence type="predicted"/>
<dbReference type="Proteomes" id="UP000198921">
    <property type="component" value="Unassembled WGS sequence"/>
</dbReference>
<dbReference type="SUPFAM" id="SSF51726">
    <property type="entry name" value="UROD/MetE-like"/>
    <property type="match status" value="1"/>
</dbReference>
<keyword evidence="1" id="KW-0808">Transferase</keyword>
<dbReference type="Gene3D" id="3.20.20.210">
    <property type="match status" value="1"/>
</dbReference>
<evidence type="ECO:0000313" key="1">
    <source>
        <dbReference type="EMBL" id="SDY15729.1"/>
    </source>
</evidence>
<accession>A0A1H3HM31</accession>
<protein>
    <submittedName>
        <fullName evidence="1">5-methyltetrahydropteroyltriglutamate--homocysteine methyltransferase</fullName>
    </submittedName>
</protein>
<dbReference type="PANTHER" id="PTHR43844:SF1">
    <property type="entry name" value="METHIONINE SYNTHASE"/>
    <property type="match status" value="1"/>
</dbReference>
<name>A0A1H3HM31_9ACTN</name>
<organism evidence="1 2">
    <name type="scientific">Geodermatophilus africanus</name>
    <dbReference type="NCBI Taxonomy" id="1137993"/>
    <lineage>
        <taxon>Bacteria</taxon>
        <taxon>Bacillati</taxon>
        <taxon>Actinomycetota</taxon>
        <taxon>Actinomycetes</taxon>
        <taxon>Geodermatophilales</taxon>
        <taxon>Geodermatophilaceae</taxon>
        <taxon>Geodermatophilus</taxon>
    </lineage>
</organism>
<gene>
    <name evidence="1" type="ORF">SAMN05660209_02138</name>
</gene>